<keyword evidence="2" id="KW-1185">Reference proteome</keyword>
<protein>
    <submittedName>
        <fullName evidence="1">Uncharacterized protein</fullName>
    </submittedName>
</protein>
<proteinExistence type="predicted"/>
<reference evidence="1 2" key="1">
    <citation type="submission" date="2018-03" db="EMBL/GenBank/DDBJ databases">
        <title>Draft genome sequence of Rohu Carp (Labeo rohita).</title>
        <authorList>
            <person name="Das P."/>
            <person name="Kushwaha B."/>
            <person name="Joshi C.G."/>
            <person name="Kumar D."/>
            <person name="Nagpure N.S."/>
            <person name="Sahoo L."/>
            <person name="Das S.P."/>
            <person name="Bit A."/>
            <person name="Patnaik S."/>
            <person name="Meher P.K."/>
            <person name="Jayasankar P."/>
            <person name="Koringa P.G."/>
            <person name="Patel N.V."/>
            <person name="Hinsu A.T."/>
            <person name="Kumar R."/>
            <person name="Pandey M."/>
            <person name="Agarwal S."/>
            <person name="Srivastava S."/>
            <person name="Singh M."/>
            <person name="Iquebal M.A."/>
            <person name="Jaiswal S."/>
            <person name="Angadi U.B."/>
            <person name="Kumar N."/>
            <person name="Raza M."/>
            <person name="Shah T.M."/>
            <person name="Rai A."/>
            <person name="Jena J.K."/>
        </authorList>
    </citation>
    <scope>NUCLEOTIDE SEQUENCE [LARGE SCALE GENOMIC DNA]</scope>
    <source>
        <strain evidence="1">DASCIFA01</strain>
        <tissue evidence="1">Testis</tissue>
    </source>
</reference>
<dbReference type="Proteomes" id="UP000290572">
    <property type="component" value="Unassembled WGS sequence"/>
</dbReference>
<comment type="caution">
    <text evidence="1">The sequence shown here is derived from an EMBL/GenBank/DDBJ whole genome shotgun (WGS) entry which is preliminary data.</text>
</comment>
<accession>A0A498M7R3</accession>
<gene>
    <name evidence="1" type="ORF">ROHU_008305</name>
</gene>
<evidence type="ECO:0000313" key="2">
    <source>
        <dbReference type="Proteomes" id="UP000290572"/>
    </source>
</evidence>
<sequence length="97" mass="10856">MTGVEFKTEITRVSANSLMNVAMRNIRQDVPLLKSSHRLDLVLDWFSEDPDGKAAENITAIMTVIVQFIPAMSELIGSVTVEDISVLDISDDQFYHD</sequence>
<dbReference type="EMBL" id="QBIY01012781">
    <property type="protein sequence ID" value="RXN16540.1"/>
    <property type="molecule type" value="Genomic_DNA"/>
</dbReference>
<evidence type="ECO:0000313" key="1">
    <source>
        <dbReference type="EMBL" id="RXN16540.1"/>
    </source>
</evidence>
<name>A0A498M7R3_LABRO</name>
<organism evidence="1 2">
    <name type="scientific">Labeo rohita</name>
    <name type="common">Indian major carp</name>
    <name type="synonym">Cyprinus rohita</name>
    <dbReference type="NCBI Taxonomy" id="84645"/>
    <lineage>
        <taxon>Eukaryota</taxon>
        <taxon>Metazoa</taxon>
        <taxon>Chordata</taxon>
        <taxon>Craniata</taxon>
        <taxon>Vertebrata</taxon>
        <taxon>Euteleostomi</taxon>
        <taxon>Actinopterygii</taxon>
        <taxon>Neopterygii</taxon>
        <taxon>Teleostei</taxon>
        <taxon>Ostariophysi</taxon>
        <taxon>Cypriniformes</taxon>
        <taxon>Cyprinidae</taxon>
        <taxon>Labeoninae</taxon>
        <taxon>Labeonini</taxon>
        <taxon>Labeo</taxon>
    </lineage>
</organism>
<dbReference type="AlphaFoldDB" id="A0A498M7R3"/>